<proteinExistence type="inferred from homology"/>
<dbReference type="GO" id="GO:0070987">
    <property type="term" value="P:error-free translesion synthesis"/>
    <property type="evidence" value="ECO:0007669"/>
    <property type="project" value="TreeGrafter"/>
</dbReference>
<organism evidence="4 5">
    <name type="scientific">Candidatus Bodocaedibacter vickermanii</name>
    <dbReference type="NCBI Taxonomy" id="2741701"/>
    <lineage>
        <taxon>Bacteria</taxon>
        <taxon>Pseudomonadati</taxon>
        <taxon>Pseudomonadota</taxon>
        <taxon>Alphaproteobacteria</taxon>
        <taxon>Holosporales</taxon>
        <taxon>Candidatus Paracaedibacteraceae</taxon>
        <taxon>Candidatus Bodocaedibacter</taxon>
    </lineage>
</organism>
<dbReference type="PROSITE" id="PS51087">
    <property type="entry name" value="APAG"/>
    <property type="match status" value="1"/>
</dbReference>
<dbReference type="Proteomes" id="UP000594001">
    <property type="component" value="Chromosome"/>
</dbReference>
<dbReference type="Pfam" id="PF04379">
    <property type="entry name" value="DUF525"/>
    <property type="match status" value="1"/>
</dbReference>
<gene>
    <name evidence="2 4" type="primary">apaG</name>
    <name evidence="4" type="ORF">CPBP_00991</name>
</gene>
<accession>A0A7L9RUL9</accession>
<reference evidence="4 5" key="1">
    <citation type="submission" date="2020-06" db="EMBL/GenBank/DDBJ databases">
        <title>The endosymbiont of the kinetoplastid Bodo saltans is a Paracaedibacter-like alpha-proteobacterium possessing a putative toxin-antitoxin system.</title>
        <authorList>
            <person name="Midha S."/>
            <person name="Rigden D.J."/>
            <person name="Siozios S."/>
            <person name="Hurst G.D.D."/>
            <person name="Jackson A.P."/>
        </authorList>
    </citation>
    <scope>NUCLEOTIDE SEQUENCE [LARGE SCALE GENOMIC DNA]</scope>
    <source>
        <strain evidence="4">Lake Konstanz</strain>
    </source>
</reference>
<evidence type="ECO:0000313" key="4">
    <source>
        <dbReference type="EMBL" id="QOL20209.1"/>
    </source>
</evidence>
<dbReference type="RefSeq" id="WP_350331763.1">
    <property type="nucleotide sequence ID" value="NZ_CP054719.1"/>
</dbReference>
<evidence type="ECO:0000259" key="3">
    <source>
        <dbReference type="PROSITE" id="PS51087"/>
    </source>
</evidence>
<dbReference type="NCBIfam" id="NF003967">
    <property type="entry name" value="PRK05461.1"/>
    <property type="match status" value="1"/>
</dbReference>
<dbReference type="AlphaFoldDB" id="A0A7L9RUL9"/>
<feature type="domain" description="ApaG" evidence="3">
    <location>
        <begin position="3"/>
        <end position="127"/>
    </location>
</feature>
<sequence length="130" mass="14644">MYSKTTHGIKVTAKPEYLKKDSSPDEGKFLWLYTITIENFNSHSVQLLRRKWLITDEQGMSFVIEGDGVIGEQPVIKPGEGYKYLSGTPLSTPSGMMMGTYFLVNDSGEMLEVDIPPFSLDSPYHTKMLN</sequence>
<evidence type="ECO:0000313" key="5">
    <source>
        <dbReference type="Proteomes" id="UP000594001"/>
    </source>
</evidence>
<dbReference type="Gene3D" id="2.60.40.1470">
    <property type="entry name" value="ApaG domain"/>
    <property type="match status" value="1"/>
</dbReference>
<dbReference type="EMBL" id="CP054719">
    <property type="protein sequence ID" value="QOL20209.1"/>
    <property type="molecule type" value="Genomic_DNA"/>
</dbReference>
<dbReference type="SUPFAM" id="SSF110069">
    <property type="entry name" value="ApaG-like"/>
    <property type="match status" value="1"/>
</dbReference>
<dbReference type="PANTHER" id="PTHR14289">
    <property type="entry name" value="F-BOX ONLY PROTEIN 3"/>
    <property type="match status" value="1"/>
</dbReference>
<evidence type="ECO:0000256" key="2">
    <source>
        <dbReference type="HAMAP-Rule" id="MF_00791"/>
    </source>
</evidence>
<evidence type="ECO:0000256" key="1">
    <source>
        <dbReference type="ARBA" id="ARBA00017693"/>
    </source>
</evidence>
<keyword evidence="5" id="KW-1185">Reference proteome</keyword>
<dbReference type="PANTHER" id="PTHR14289:SF16">
    <property type="entry name" value="POLYMERASE DELTA-INTERACTING PROTEIN 2"/>
    <property type="match status" value="1"/>
</dbReference>
<protein>
    <recommendedName>
        <fullName evidence="1 2">Protein ApaG</fullName>
    </recommendedName>
</protein>
<dbReference type="InterPro" id="IPR007474">
    <property type="entry name" value="ApaG_domain"/>
</dbReference>
<dbReference type="InterPro" id="IPR036767">
    <property type="entry name" value="ApaG_sf"/>
</dbReference>
<name>A0A7L9RUL9_9PROT</name>
<dbReference type="InterPro" id="IPR023065">
    <property type="entry name" value="Uncharacterised_ApaG"/>
</dbReference>
<dbReference type="HAMAP" id="MF_00791">
    <property type="entry name" value="ApaG"/>
    <property type="match status" value="1"/>
</dbReference>
<dbReference type="KEGG" id="pbal:CPBP_00991"/>